<keyword evidence="4" id="KW-1185">Reference proteome</keyword>
<feature type="domain" description="Rit1 DUSP-like" evidence="1">
    <location>
        <begin position="352"/>
        <end position="471"/>
    </location>
</feature>
<dbReference type="PANTHER" id="PTHR31811:SF0">
    <property type="entry name" value="TRNA A64-2'-O-RIBOSYLPHOSPHATE TRANSFERASE"/>
    <property type="match status" value="1"/>
</dbReference>
<dbReference type="PIRSF" id="PIRSF007747">
    <property type="entry name" value="Ribosyl_Ptfrase"/>
    <property type="match status" value="1"/>
</dbReference>
<dbReference type="GO" id="GO:0005737">
    <property type="term" value="C:cytoplasm"/>
    <property type="evidence" value="ECO:0007669"/>
    <property type="project" value="TreeGrafter"/>
</dbReference>
<dbReference type="InterPro" id="IPR033449">
    <property type="entry name" value="Rit1_N"/>
</dbReference>
<evidence type="ECO:0000313" key="3">
    <source>
        <dbReference type="EMBL" id="ODQ74355.1"/>
    </source>
</evidence>
<dbReference type="PANTHER" id="PTHR31811">
    <property type="entry name" value="TRNA A64-2'-O-RIBOSYLPHOSPHATE TRANSFERASE"/>
    <property type="match status" value="1"/>
</dbReference>
<accession>A0A1E3Q9I4</accession>
<gene>
    <name evidence="3" type="ORF">LIPSTDRAFT_336683</name>
</gene>
<evidence type="ECO:0000313" key="4">
    <source>
        <dbReference type="Proteomes" id="UP000094385"/>
    </source>
</evidence>
<proteinExistence type="predicted"/>
<dbReference type="Proteomes" id="UP000094385">
    <property type="component" value="Unassembled WGS sequence"/>
</dbReference>
<sequence length="478" mass="53256">MNYAADPAISDANLFGAVSKSLRKDSRSVHNRLRSIAHDSEFVIDVSEAFGLPLVANERCGRWYIPPERIAESVYFKSTDGHTGQWGFSLRRLNLHIIDLVARRGGIVIVDSTRRGKRMPDALSKTVPIWCAVLNNAMFGVGKLYTSPTAVSRSEHAQIEAQIGTWTQQFLVRRCGIDIAKICAHLDKPLRPIWVTPDVSLILPPEPPTFDEFHAIVLCTASRTVQDGVERRQGYTYVQGAADDQEAWASGITPNLFWINKELLLKSTDYEVEQIIRNGQLKGGHSDFESPGIGNSTRLLDITAIADTGIYIGKKKQSAINHYNDITDFNTIIDLSTSPTALPDTQTTNKEILQLPIPDGKKGSKQFRAELPRIIAFFERTCLSNKGRSESIAPEICLLILCDTGSDFSVGAALSILSLYYNEEGHIDDNNKERIKNRIDKDLVRRRLTLIVVQRKVNPSRATLLAVNSVLMGWNNNN</sequence>
<protein>
    <recommendedName>
        <fullName evidence="5">Initiator tRNA phosphoribosyl transferase</fullName>
    </recommendedName>
</protein>
<feature type="domain" description="Rit1 N-terminal" evidence="2">
    <location>
        <begin position="22"/>
        <end position="277"/>
    </location>
</feature>
<evidence type="ECO:0008006" key="5">
    <source>
        <dbReference type="Google" id="ProtNLM"/>
    </source>
</evidence>
<dbReference type="AlphaFoldDB" id="A0A1E3Q9I4"/>
<dbReference type="OrthoDB" id="45256at2759"/>
<evidence type="ECO:0000259" key="1">
    <source>
        <dbReference type="Pfam" id="PF04179"/>
    </source>
</evidence>
<organism evidence="3 4">
    <name type="scientific">Lipomyces starkeyi NRRL Y-11557</name>
    <dbReference type="NCBI Taxonomy" id="675824"/>
    <lineage>
        <taxon>Eukaryota</taxon>
        <taxon>Fungi</taxon>
        <taxon>Dikarya</taxon>
        <taxon>Ascomycota</taxon>
        <taxon>Saccharomycotina</taxon>
        <taxon>Lipomycetes</taxon>
        <taxon>Lipomycetales</taxon>
        <taxon>Lipomycetaceae</taxon>
        <taxon>Lipomyces</taxon>
    </lineage>
</organism>
<name>A0A1E3Q9I4_LIPST</name>
<dbReference type="Pfam" id="PF04179">
    <property type="entry name" value="Init_tRNA_PT"/>
    <property type="match status" value="1"/>
</dbReference>
<evidence type="ECO:0000259" key="2">
    <source>
        <dbReference type="Pfam" id="PF17184"/>
    </source>
</evidence>
<dbReference type="InterPro" id="IPR007306">
    <property type="entry name" value="Rit1"/>
</dbReference>
<dbReference type="GO" id="GO:0019988">
    <property type="term" value="P:charged-tRNA amino acid modification"/>
    <property type="evidence" value="ECO:0007669"/>
    <property type="project" value="EnsemblFungi"/>
</dbReference>
<dbReference type="GO" id="GO:0043399">
    <property type="term" value="F:tRNA adenosine(64)-2'-O-ribosylphosphate transferase activity"/>
    <property type="evidence" value="ECO:0007669"/>
    <property type="project" value="InterPro"/>
</dbReference>
<reference evidence="3 4" key="1">
    <citation type="journal article" date="2016" name="Proc. Natl. Acad. Sci. U.S.A.">
        <title>Comparative genomics of biotechnologically important yeasts.</title>
        <authorList>
            <person name="Riley R."/>
            <person name="Haridas S."/>
            <person name="Wolfe K.H."/>
            <person name="Lopes M.R."/>
            <person name="Hittinger C.T."/>
            <person name="Goeker M."/>
            <person name="Salamov A.A."/>
            <person name="Wisecaver J.H."/>
            <person name="Long T.M."/>
            <person name="Calvey C.H."/>
            <person name="Aerts A.L."/>
            <person name="Barry K.W."/>
            <person name="Choi C."/>
            <person name="Clum A."/>
            <person name="Coughlan A.Y."/>
            <person name="Deshpande S."/>
            <person name="Douglass A.P."/>
            <person name="Hanson S.J."/>
            <person name="Klenk H.-P."/>
            <person name="LaButti K.M."/>
            <person name="Lapidus A."/>
            <person name="Lindquist E.A."/>
            <person name="Lipzen A.M."/>
            <person name="Meier-Kolthoff J.P."/>
            <person name="Ohm R.A."/>
            <person name="Otillar R.P."/>
            <person name="Pangilinan J.L."/>
            <person name="Peng Y."/>
            <person name="Rokas A."/>
            <person name="Rosa C.A."/>
            <person name="Scheuner C."/>
            <person name="Sibirny A.A."/>
            <person name="Slot J.C."/>
            <person name="Stielow J.B."/>
            <person name="Sun H."/>
            <person name="Kurtzman C.P."/>
            <person name="Blackwell M."/>
            <person name="Grigoriev I.V."/>
            <person name="Jeffries T.W."/>
        </authorList>
    </citation>
    <scope>NUCLEOTIDE SEQUENCE [LARGE SCALE GENOMIC DNA]</scope>
    <source>
        <strain evidence="3 4">NRRL Y-11557</strain>
    </source>
</reference>
<dbReference type="InterPro" id="IPR033421">
    <property type="entry name" value="Rit1_DUSP-like"/>
</dbReference>
<dbReference type="EMBL" id="KV454292">
    <property type="protein sequence ID" value="ODQ74355.1"/>
    <property type="molecule type" value="Genomic_DNA"/>
</dbReference>
<dbReference type="Pfam" id="PF17184">
    <property type="entry name" value="Rit1_C"/>
    <property type="match status" value="1"/>
</dbReference>